<keyword evidence="6 7" id="KW-0472">Membrane</keyword>
<evidence type="ECO:0000256" key="1">
    <source>
        <dbReference type="ARBA" id="ARBA00004651"/>
    </source>
</evidence>
<dbReference type="Pfam" id="PF00528">
    <property type="entry name" value="BPD_transp_1"/>
    <property type="match status" value="1"/>
</dbReference>
<comment type="caution">
    <text evidence="9">The sequence shown here is derived from an EMBL/GenBank/DDBJ whole genome shotgun (WGS) entry which is preliminary data.</text>
</comment>
<dbReference type="PROSITE" id="PS50928">
    <property type="entry name" value="ABC_TM1"/>
    <property type="match status" value="1"/>
</dbReference>
<feature type="transmembrane region" description="Helical" evidence="7">
    <location>
        <begin position="223"/>
        <end position="248"/>
    </location>
</feature>
<feature type="transmembrane region" description="Helical" evidence="7">
    <location>
        <begin position="42"/>
        <end position="62"/>
    </location>
</feature>
<keyword evidence="10" id="KW-1185">Reference proteome</keyword>
<keyword evidence="2 7" id="KW-0813">Transport</keyword>
<keyword evidence="3" id="KW-1003">Cell membrane</keyword>
<accession>A0A2T0R1C9</accession>
<proteinExistence type="inferred from homology"/>
<gene>
    <name evidence="9" type="ORF">CLV37_109252</name>
</gene>
<dbReference type="InterPro" id="IPR000515">
    <property type="entry name" value="MetI-like"/>
</dbReference>
<dbReference type="PANTHER" id="PTHR43386:SF25">
    <property type="entry name" value="PEPTIDE ABC TRANSPORTER PERMEASE PROTEIN"/>
    <property type="match status" value="1"/>
</dbReference>
<feature type="transmembrane region" description="Helical" evidence="7">
    <location>
        <begin position="104"/>
        <end position="130"/>
    </location>
</feature>
<evidence type="ECO:0000256" key="4">
    <source>
        <dbReference type="ARBA" id="ARBA00022692"/>
    </source>
</evidence>
<comment type="similarity">
    <text evidence="7">Belongs to the binding-protein-dependent transport system permease family.</text>
</comment>
<feature type="transmembrane region" description="Helical" evidence="7">
    <location>
        <begin position="268"/>
        <end position="287"/>
    </location>
</feature>
<evidence type="ECO:0000256" key="6">
    <source>
        <dbReference type="ARBA" id="ARBA00023136"/>
    </source>
</evidence>
<protein>
    <submittedName>
        <fullName evidence="9">Peptide/nickel transport system permease protein</fullName>
    </submittedName>
</protein>
<keyword evidence="4 7" id="KW-0812">Transmembrane</keyword>
<dbReference type="PANTHER" id="PTHR43386">
    <property type="entry name" value="OLIGOPEPTIDE TRANSPORT SYSTEM PERMEASE PROTEIN APPC"/>
    <property type="match status" value="1"/>
</dbReference>
<evidence type="ECO:0000256" key="3">
    <source>
        <dbReference type="ARBA" id="ARBA00022475"/>
    </source>
</evidence>
<organism evidence="9 10">
    <name type="scientific">Kineococcus rhizosphaerae</name>
    <dbReference type="NCBI Taxonomy" id="559628"/>
    <lineage>
        <taxon>Bacteria</taxon>
        <taxon>Bacillati</taxon>
        <taxon>Actinomycetota</taxon>
        <taxon>Actinomycetes</taxon>
        <taxon>Kineosporiales</taxon>
        <taxon>Kineosporiaceae</taxon>
        <taxon>Kineococcus</taxon>
    </lineage>
</organism>
<evidence type="ECO:0000259" key="8">
    <source>
        <dbReference type="PROSITE" id="PS50928"/>
    </source>
</evidence>
<dbReference type="OrthoDB" id="9812701at2"/>
<name>A0A2T0R1C9_9ACTN</name>
<dbReference type="EMBL" id="PVZF01000009">
    <property type="protein sequence ID" value="PRY13061.1"/>
    <property type="molecule type" value="Genomic_DNA"/>
</dbReference>
<evidence type="ECO:0000313" key="10">
    <source>
        <dbReference type="Proteomes" id="UP000238083"/>
    </source>
</evidence>
<evidence type="ECO:0000256" key="5">
    <source>
        <dbReference type="ARBA" id="ARBA00022989"/>
    </source>
</evidence>
<dbReference type="Proteomes" id="UP000238083">
    <property type="component" value="Unassembled WGS sequence"/>
</dbReference>
<feature type="domain" description="ABC transmembrane type-1" evidence="8">
    <location>
        <begin position="102"/>
        <end position="291"/>
    </location>
</feature>
<keyword evidence="5 7" id="KW-1133">Transmembrane helix</keyword>
<dbReference type="Gene3D" id="1.10.3720.10">
    <property type="entry name" value="MetI-like"/>
    <property type="match status" value="1"/>
</dbReference>
<reference evidence="9 10" key="1">
    <citation type="submission" date="2018-03" db="EMBL/GenBank/DDBJ databases">
        <title>Genomic Encyclopedia of Archaeal and Bacterial Type Strains, Phase II (KMG-II): from individual species to whole genera.</title>
        <authorList>
            <person name="Goeker M."/>
        </authorList>
    </citation>
    <scope>NUCLEOTIDE SEQUENCE [LARGE SCALE GENOMIC DNA]</scope>
    <source>
        <strain evidence="9 10">DSM 19711</strain>
    </source>
</reference>
<sequence length="299" mass="31144">MSREAPEAVLDVLDIGERYRSGAKAPAGTRRTLPAWARRPDLLVAALVILLVLAWAAFPSLFTSQSPIDGVPADRLQGPSAAHLFGTDHLGRDLFSRVVHGSRLTLQATVLAVLIGLVVGTLIGLFSGFVRGVVDDVLMRTMDVLLSIPALLLSMALITALGFGTVKVAIAVGIGTVANFARVMRSEVLKVSAAVYVEAARASGVRTTGVLFRHVLPNAAGPVLALSALEFGVAVLAVSSLSFLGFGAPPPAPEWGSLVAGGRDYLATSWWLTTLPGLVVAAVVLSANRIARALERGTA</sequence>
<evidence type="ECO:0000256" key="2">
    <source>
        <dbReference type="ARBA" id="ARBA00022448"/>
    </source>
</evidence>
<evidence type="ECO:0000256" key="7">
    <source>
        <dbReference type="RuleBase" id="RU363032"/>
    </source>
</evidence>
<dbReference type="AlphaFoldDB" id="A0A2T0R1C9"/>
<comment type="subcellular location">
    <subcellularLocation>
        <location evidence="1 7">Cell membrane</location>
        <topology evidence="1 7">Multi-pass membrane protein</topology>
    </subcellularLocation>
</comment>
<feature type="transmembrane region" description="Helical" evidence="7">
    <location>
        <begin position="150"/>
        <end position="180"/>
    </location>
</feature>
<dbReference type="SUPFAM" id="SSF161098">
    <property type="entry name" value="MetI-like"/>
    <property type="match status" value="1"/>
</dbReference>
<dbReference type="InterPro" id="IPR050366">
    <property type="entry name" value="BP-dependent_transpt_permease"/>
</dbReference>
<evidence type="ECO:0000313" key="9">
    <source>
        <dbReference type="EMBL" id="PRY13061.1"/>
    </source>
</evidence>
<dbReference type="GO" id="GO:0005886">
    <property type="term" value="C:plasma membrane"/>
    <property type="evidence" value="ECO:0007669"/>
    <property type="project" value="UniProtKB-SubCell"/>
</dbReference>
<dbReference type="GO" id="GO:0055085">
    <property type="term" value="P:transmembrane transport"/>
    <property type="evidence" value="ECO:0007669"/>
    <property type="project" value="InterPro"/>
</dbReference>
<dbReference type="InterPro" id="IPR035906">
    <property type="entry name" value="MetI-like_sf"/>
</dbReference>
<dbReference type="CDD" id="cd06261">
    <property type="entry name" value="TM_PBP2"/>
    <property type="match status" value="1"/>
</dbReference>